<feature type="signal peptide" evidence="2">
    <location>
        <begin position="1"/>
        <end position="30"/>
    </location>
</feature>
<sequence>MSVSRTALRLLAACVASGALVGAAALPALADGGSHVREQGRSYAHSDSLDTVRDHDHDRDRGYRHGHGHGRDHFRGWDRDYGRHHGWYGDRHHDRRLGDWLRNHGRHHGWYGERHHGHHPHHR</sequence>
<dbReference type="RefSeq" id="WP_263234118.1">
    <property type="nucleotide sequence ID" value="NZ_CP106793.1"/>
</dbReference>
<evidence type="ECO:0000256" key="2">
    <source>
        <dbReference type="SAM" id="SignalP"/>
    </source>
</evidence>
<keyword evidence="2" id="KW-0732">Signal</keyword>
<dbReference type="EMBL" id="CP106793">
    <property type="protein sequence ID" value="UXY23889.1"/>
    <property type="molecule type" value="Genomic_DNA"/>
</dbReference>
<protein>
    <submittedName>
        <fullName evidence="3">Uncharacterized protein</fullName>
    </submittedName>
</protein>
<evidence type="ECO:0000313" key="3">
    <source>
        <dbReference type="EMBL" id="UXY23889.1"/>
    </source>
</evidence>
<accession>A0ABY6EB41</accession>
<feature type="region of interest" description="Disordered" evidence="1">
    <location>
        <begin position="33"/>
        <end position="75"/>
    </location>
</feature>
<reference evidence="3" key="1">
    <citation type="submission" date="2022-10" db="EMBL/GenBank/DDBJ databases">
        <authorList>
            <person name="Mo P."/>
        </authorList>
    </citation>
    <scope>NUCLEOTIDE SEQUENCE</scope>
    <source>
        <strain evidence="3">HUAS 13-4</strain>
    </source>
</reference>
<feature type="chain" id="PRO_5047548409" evidence="2">
    <location>
        <begin position="31"/>
        <end position="123"/>
    </location>
</feature>
<feature type="compositionally biased region" description="Basic and acidic residues" evidence="1">
    <location>
        <begin position="47"/>
        <end position="75"/>
    </location>
</feature>
<gene>
    <name evidence="3" type="ORF">N8I84_38215</name>
</gene>
<organism evidence="3 4">
    <name type="scientific">Streptomyces cynarae</name>
    <dbReference type="NCBI Taxonomy" id="2981134"/>
    <lineage>
        <taxon>Bacteria</taxon>
        <taxon>Bacillati</taxon>
        <taxon>Actinomycetota</taxon>
        <taxon>Actinomycetes</taxon>
        <taxon>Kitasatosporales</taxon>
        <taxon>Streptomycetaceae</taxon>
        <taxon>Streptomyces</taxon>
    </lineage>
</organism>
<evidence type="ECO:0000313" key="4">
    <source>
        <dbReference type="Proteomes" id="UP001061298"/>
    </source>
</evidence>
<dbReference type="Proteomes" id="UP001061298">
    <property type="component" value="Chromosome"/>
</dbReference>
<keyword evidence="4" id="KW-1185">Reference proteome</keyword>
<name>A0ABY6EB41_9ACTN</name>
<proteinExistence type="predicted"/>
<evidence type="ECO:0000256" key="1">
    <source>
        <dbReference type="SAM" id="MobiDB-lite"/>
    </source>
</evidence>